<dbReference type="VEuPathDB" id="CryptoDB:Cvel_12949"/>
<dbReference type="AlphaFoldDB" id="A0A0G4IBV4"/>
<sequence>MDLKDQNSLRWLLASYQPNTKDVRRDVAIWVGVTGAGKSTAVSVQTGADFQRDAFGHLVRSSSVPTPATARTLHSRTLHPATFPDHTDRDLLHVDTGGFFDTRGPLFATWTANAVAAAVASAQVLQAVVVTIAYTTGFPHSRADSLLDSWENFAFQMQSIFPSSLVPSKSTVYFLSKAIDAENVVSVTTDRLKEDVANYLTYVKKKMRQCGVRLQRQFPCRVPAAMDCAARKARGGVREHIEDESRADEVHREIKKTLNGVDTARVPLDNPDMIELHRLESALREMCRFGDCLQEGRVVLSDPFTFSTPDGCSRQRMRVAELVRQSEPLHGPYLTAAIARGDAIEFQDLLALAAQEYIDPLKDLTSLAEGLKRVVADKADLLQQIDSSWAAVKENRLRALRGERENVTAEKDKLRYQMNQLRNSERKRVISEEKICRVNSWWLWAWGRPVVHEFSFDRDIPIFSYEFLNRKPNGAAVTHTPTWEKRRQKVTITLSSKSEIDGPTTESSR</sequence>
<gene>
    <name evidence="2" type="ORF">Cvel_12949</name>
</gene>
<name>A0A0G4IBV4_9ALVE</name>
<reference evidence="2" key="1">
    <citation type="submission" date="2014-11" db="EMBL/GenBank/DDBJ databases">
        <authorList>
            <person name="Otto D Thomas"/>
            <person name="Naeem Raeece"/>
        </authorList>
    </citation>
    <scope>NUCLEOTIDE SEQUENCE</scope>
</reference>
<dbReference type="EMBL" id="CDMZ01005805">
    <property type="protein sequence ID" value="CEM54656.1"/>
    <property type="molecule type" value="Genomic_DNA"/>
</dbReference>
<accession>A0A0G4IBV4</accession>
<feature type="coiled-coil region" evidence="1">
    <location>
        <begin position="390"/>
        <end position="424"/>
    </location>
</feature>
<protein>
    <submittedName>
        <fullName evidence="2">Uncharacterized protein</fullName>
    </submittedName>
</protein>
<proteinExistence type="predicted"/>
<evidence type="ECO:0000256" key="1">
    <source>
        <dbReference type="SAM" id="Coils"/>
    </source>
</evidence>
<keyword evidence="1" id="KW-0175">Coiled coil</keyword>
<evidence type="ECO:0000313" key="2">
    <source>
        <dbReference type="EMBL" id="CEM54656.1"/>
    </source>
</evidence>
<organism evidence="2">
    <name type="scientific">Chromera velia CCMP2878</name>
    <dbReference type="NCBI Taxonomy" id="1169474"/>
    <lineage>
        <taxon>Eukaryota</taxon>
        <taxon>Sar</taxon>
        <taxon>Alveolata</taxon>
        <taxon>Colpodellida</taxon>
        <taxon>Chromeraceae</taxon>
        <taxon>Chromera</taxon>
    </lineage>
</organism>